<name>A0A7R9ZKB9_9STRA</name>
<comment type="subcellular location">
    <subcellularLocation>
        <location evidence="1 13">Cytoplasm</location>
    </subcellularLocation>
</comment>
<evidence type="ECO:0000256" key="8">
    <source>
        <dbReference type="ARBA" id="ARBA00022695"/>
    </source>
</evidence>
<dbReference type="GO" id="GO:0008033">
    <property type="term" value="P:tRNA processing"/>
    <property type="evidence" value="ECO:0007669"/>
    <property type="project" value="UniProtKB-KW"/>
</dbReference>
<evidence type="ECO:0000256" key="5">
    <source>
        <dbReference type="ARBA" id="ARBA00022490"/>
    </source>
</evidence>
<keyword evidence="15" id="KW-0732">Signal</keyword>
<sequence length="428" mass="45867">MFRPCSTLLATCVALWSMPSAAFTNRAIRAALTSRRFAPTMATKATEAAQQAAIAKIVPCDAASLKECGARLRDGELVAFPTETVYGLGCNAMDADAITKVFEAKERPLTDPLIVHVNGRSSAFELWDTTSQARSALDAICDQFWPGPLTIVAKAKSDVPPILMANTGFVACRSPSGDIARRLIDAARVPLAAPSANKFGHVSPTKASHVWDDLQNEDVWIVDSDAATSPESSDVVCNVGVESTVAKVDCSSECAGRVVLLRQGAVSLQDISECLQKAGLGNQFHVETKTQKTISDHIATVAPGQSIRHYSPDVPSFIVAKDRCDDASELSQAERSFLSTSVIIDFGGILKRWEPACVAYRDLSAGGDSAQAAKALFDTLRWTERVEGAQRVLFPEIVEDPTANDALVLTLKDKLTRAASGTRIDSLR</sequence>
<evidence type="ECO:0000256" key="4">
    <source>
        <dbReference type="ARBA" id="ARBA00015492"/>
    </source>
</evidence>
<dbReference type="FunFam" id="3.90.870.10:FF:000009">
    <property type="entry name" value="Threonylcarbamoyl-AMP synthase, putative"/>
    <property type="match status" value="1"/>
</dbReference>
<comment type="similarity">
    <text evidence="2 13">Belongs to the SUA5 family.</text>
</comment>
<feature type="binding site" evidence="14">
    <location>
        <position position="203"/>
    </location>
    <ligand>
        <name>ATP</name>
        <dbReference type="ChEBI" id="CHEBI:30616"/>
    </ligand>
</feature>
<dbReference type="SUPFAM" id="SSF55821">
    <property type="entry name" value="YrdC/RibB"/>
    <property type="match status" value="1"/>
</dbReference>
<comment type="function">
    <text evidence="13">Required for the formation of a threonylcarbamoyl group on adenosine at position 37 (t(6)A37) in tRNAs that read codons beginning with adenine.</text>
</comment>
<feature type="chain" id="PRO_5031263175" description="Threonylcarbamoyl-AMP synthase" evidence="15">
    <location>
        <begin position="23"/>
        <end position="428"/>
    </location>
</feature>
<evidence type="ECO:0000256" key="13">
    <source>
        <dbReference type="PIRNR" id="PIRNR004930"/>
    </source>
</evidence>
<evidence type="ECO:0000256" key="7">
    <source>
        <dbReference type="ARBA" id="ARBA00022694"/>
    </source>
</evidence>
<dbReference type="PIRSF" id="PIRSF004930">
    <property type="entry name" value="Tln_factor_SUA5"/>
    <property type="match status" value="1"/>
</dbReference>
<dbReference type="GO" id="GO:0061710">
    <property type="term" value="F:L-threonylcarbamoyladenylate synthase"/>
    <property type="evidence" value="ECO:0007669"/>
    <property type="project" value="UniProtKB-EC"/>
</dbReference>
<keyword evidence="6 13" id="KW-0808">Transferase</keyword>
<dbReference type="InterPro" id="IPR005145">
    <property type="entry name" value="Sua5_C"/>
</dbReference>
<evidence type="ECO:0000256" key="10">
    <source>
        <dbReference type="ARBA" id="ARBA00022840"/>
    </source>
</evidence>
<feature type="signal peptide" evidence="15">
    <location>
        <begin position="1"/>
        <end position="22"/>
    </location>
</feature>
<dbReference type="InterPro" id="IPR006070">
    <property type="entry name" value="Sua5-like_dom"/>
</dbReference>
<feature type="binding site" evidence="14">
    <location>
        <position position="116"/>
    </location>
    <ligand>
        <name>L-threonine</name>
        <dbReference type="ChEBI" id="CHEBI:57926"/>
    </ligand>
</feature>
<dbReference type="PANTHER" id="PTHR17490">
    <property type="entry name" value="SUA5"/>
    <property type="match status" value="1"/>
</dbReference>
<feature type="binding site" evidence="14">
    <location>
        <position position="243"/>
    </location>
    <ligand>
        <name>L-threonine</name>
        <dbReference type="ChEBI" id="CHEBI:57926"/>
    </ligand>
</feature>
<dbReference type="NCBIfam" id="TIGR00057">
    <property type="entry name" value="L-threonylcarbamoyladenylate synthase"/>
    <property type="match status" value="1"/>
</dbReference>
<evidence type="ECO:0000256" key="1">
    <source>
        <dbReference type="ARBA" id="ARBA00004496"/>
    </source>
</evidence>
<dbReference type="Gene3D" id="3.40.50.11030">
    <property type="entry name" value="Threonylcarbamoyl-AMP synthase, C-terminal domain"/>
    <property type="match status" value="1"/>
</dbReference>
<dbReference type="Gene3D" id="3.90.870.10">
    <property type="entry name" value="DHBP synthase"/>
    <property type="match status" value="1"/>
</dbReference>
<feature type="binding site" evidence="14">
    <location>
        <position position="193"/>
    </location>
    <ligand>
        <name>L-threonine</name>
        <dbReference type="ChEBI" id="CHEBI:57926"/>
    </ligand>
</feature>
<evidence type="ECO:0000256" key="14">
    <source>
        <dbReference type="PIRSR" id="PIRSR004930-1"/>
    </source>
</evidence>
<dbReference type="Pfam" id="PF03481">
    <property type="entry name" value="Sua5_C"/>
    <property type="match status" value="1"/>
</dbReference>
<evidence type="ECO:0000256" key="12">
    <source>
        <dbReference type="ARBA" id="ARBA00048366"/>
    </source>
</evidence>
<keyword evidence="7 13" id="KW-0819">tRNA processing</keyword>
<feature type="binding site" evidence="14">
    <location>
        <position position="107"/>
    </location>
    <ligand>
        <name>ATP</name>
        <dbReference type="ChEBI" id="CHEBI:30616"/>
    </ligand>
</feature>
<evidence type="ECO:0000256" key="15">
    <source>
        <dbReference type="SAM" id="SignalP"/>
    </source>
</evidence>
<dbReference type="AlphaFoldDB" id="A0A7R9ZKB9"/>
<reference evidence="17" key="1">
    <citation type="submission" date="2021-01" db="EMBL/GenBank/DDBJ databases">
        <authorList>
            <person name="Corre E."/>
            <person name="Pelletier E."/>
            <person name="Niang G."/>
            <person name="Scheremetjew M."/>
            <person name="Finn R."/>
            <person name="Kale V."/>
            <person name="Holt S."/>
            <person name="Cochrane G."/>
            <person name="Meng A."/>
            <person name="Brown T."/>
            <person name="Cohen L."/>
        </authorList>
    </citation>
    <scope>NUCLEOTIDE SEQUENCE</scope>
    <source>
        <strain evidence="17">CCMP3328</strain>
    </source>
</reference>
<feature type="binding site" evidence="14">
    <location>
        <position position="195"/>
    </location>
    <ligand>
        <name>ATP</name>
        <dbReference type="ChEBI" id="CHEBI:30616"/>
    </ligand>
</feature>
<feature type="binding site" evidence="14">
    <location>
        <position position="84"/>
    </location>
    <ligand>
        <name>L-threonine</name>
        <dbReference type="ChEBI" id="CHEBI:57926"/>
    </ligand>
</feature>
<dbReference type="GO" id="GO:0005737">
    <property type="term" value="C:cytoplasm"/>
    <property type="evidence" value="ECO:0007669"/>
    <property type="project" value="UniProtKB-SubCell"/>
</dbReference>
<dbReference type="Pfam" id="PF01300">
    <property type="entry name" value="Sua5_yciO_yrdC"/>
    <property type="match status" value="1"/>
</dbReference>
<evidence type="ECO:0000256" key="2">
    <source>
        <dbReference type="ARBA" id="ARBA00007663"/>
    </source>
</evidence>
<evidence type="ECO:0000259" key="16">
    <source>
        <dbReference type="PROSITE" id="PS51163"/>
    </source>
</evidence>
<dbReference type="GO" id="GO:0003725">
    <property type="term" value="F:double-stranded RNA binding"/>
    <property type="evidence" value="ECO:0007669"/>
    <property type="project" value="UniProtKB-UniRule"/>
</dbReference>
<dbReference type="GO" id="GO:0006450">
    <property type="term" value="P:regulation of translational fidelity"/>
    <property type="evidence" value="ECO:0007669"/>
    <property type="project" value="TreeGrafter"/>
</dbReference>
<evidence type="ECO:0000256" key="6">
    <source>
        <dbReference type="ARBA" id="ARBA00022679"/>
    </source>
</evidence>
<dbReference type="InterPro" id="IPR010923">
    <property type="entry name" value="T(6)A37_SUA5"/>
</dbReference>
<evidence type="ECO:0000256" key="9">
    <source>
        <dbReference type="ARBA" id="ARBA00022741"/>
    </source>
</evidence>
<evidence type="ECO:0000256" key="3">
    <source>
        <dbReference type="ARBA" id="ARBA00012584"/>
    </source>
</evidence>
<feature type="domain" description="YrdC-like" evidence="16">
    <location>
        <begin position="62"/>
        <end position="266"/>
    </location>
</feature>
<dbReference type="PROSITE" id="PS51163">
    <property type="entry name" value="YRDC"/>
    <property type="match status" value="1"/>
</dbReference>
<proteinExistence type="inferred from homology"/>
<organism evidence="17">
    <name type="scientific">Craspedostauros australis</name>
    <dbReference type="NCBI Taxonomy" id="1486917"/>
    <lineage>
        <taxon>Eukaryota</taxon>
        <taxon>Sar</taxon>
        <taxon>Stramenopiles</taxon>
        <taxon>Ochrophyta</taxon>
        <taxon>Bacillariophyta</taxon>
        <taxon>Bacillariophyceae</taxon>
        <taxon>Bacillariophycidae</taxon>
        <taxon>Naviculales</taxon>
        <taxon>Naviculaceae</taxon>
        <taxon>Craspedostauros</taxon>
    </lineage>
</organism>
<dbReference type="GO" id="GO:0000049">
    <property type="term" value="F:tRNA binding"/>
    <property type="evidence" value="ECO:0007669"/>
    <property type="project" value="TreeGrafter"/>
</dbReference>
<accession>A0A7R9ZKB9</accession>
<dbReference type="InterPro" id="IPR017945">
    <property type="entry name" value="DHBP_synth_RibB-like_a/b_dom"/>
</dbReference>
<feature type="binding site" evidence="14">
    <location>
        <position position="310"/>
    </location>
    <ligand>
        <name>ATP</name>
        <dbReference type="ChEBI" id="CHEBI:30616"/>
    </ligand>
</feature>
<keyword evidence="5 13" id="KW-0963">Cytoplasm</keyword>
<protein>
    <recommendedName>
        <fullName evidence="4 13">Threonylcarbamoyl-AMP synthase</fullName>
        <shortName evidence="13">TC-AMP synthase</shortName>
        <ecNumber evidence="3 13">2.7.7.87</ecNumber>
    </recommendedName>
    <alternativeName>
        <fullName evidence="11 13">L-threonylcarbamoyladenylate synthase</fullName>
    </alternativeName>
</protein>
<dbReference type="EMBL" id="HBEF01006272">
    <property type="protein sequence ID" value="CAD8331782.1"/>
    <property type="molecule type" value="Transcribed_RNA"/>
</dbReference>
<dbReference type="PANTHER" id="PTHR17490:SF16">
    <property type="entry name" value="THREONYLCARBAMOYL-AMP SYNTHASE"/>
    <property type="match status" value="1"/>
</dbReference>
<evidence type="ECO:0000256" key="11">
    <source>
        <dbReference type="ARBA" id="ARBA00029774"/>
    </source>
</evidence>
<dbReference type="EC" id="2.7.7.87" evidence="3 13"/>
<dbReference type="GO" id="GO:0005524">
    <property type="term" value="F:ATP binding"/>
    <property type="evidence" value="ECO:0007669"/>
    <property type="project" value="UniProtKB-UniRule"/>
</dbReference>
<keyword evidence="9 13" id="KW-0547">Nucleotide-binding</keyword>
<feature type="binding site" evidence="14">
    <location>
        <position position="173"/>
    </location>
    <ligand>
        <name>L-threonine</name>
        <dbReference type="ChEBI" id="CHEBI:57926"/>
    </ligand>
</feature>
<feature type="binding site" evidence="14">
    <location>
        <position position="262"/>
    </location>
    <ligand>
        <name>ATP</name>
        <dbReference type="ChEBI" id="CHEBI:30616"/>
    </ligand>
</feature>
<keyword evidence="8 13" id="KW-0548">Nucleotidyltransferase</keyword>
<comment type="catalytic activity">
    <reaction evidence="12 13">
        <text>L-threonine + hydrogencarbonate + ATP = L-threonylcarbamoyladenylate + diphosphate + H2O</text>
        <dbReference type="Rhea" id="RHEA:36407"/>
        <dbReference type="ChEBI" id="CHEBI:15377"/>
        <dbReference type="ChEBI" id="CHEBI:17544"/>
        <dbReference type="ChEBI" id="CHEBI:30616"/>
        <dbReference type="ChEBI" id="CHEBI:33019"/>
        <dbReference type="ChEBI" id="CHEBI:57926"/>
        <dbReference type="ChEBI" id="CHEBI:73682"/>
        <dbReference type="EC" id="2.7.7.87"/>
    </reaction>
</comment>
<dbReference type="InterPro" id="IPR050156">
    <property type="entry name" value="TC-AMP_synthase_SUA5"/>
</dbReference>
<gene>
    <name evidence="17" type="ORF">CAUS1442_LOCUS3881</name>
</gene>
<dbReference type="InterPro" id="IPR038385">
    <property type="entry name" value="Sua5/YwlC_C"/>
</dbReference>
<keyword evidence="10 13" id="KW-0067">ATP-binding</keyword>
<evidence type="ECO:0000313" key="17">
    <source>
        <dbReference type="EMBL" id="CAD8331782.1"/>
    </source>
</evidence>